<keyword evidence="4" id="KW-1185">Reference proteome</keyword>
<dbReference type="Proteomes" id="UP000199423">
    <property type="component" value="Unassembled WGS sequence"/>
</dbReference>
<keyword evidence="2" id="KW-0732">Signal</keyword>
<dbReference type="AlphaFoldDB" id="A0A1I7N048"/>
<accession>A0A1I7N048</accession>
<organism evidence="3 4">
    <name type="scientific">Hyphomicrobium facile</name>
    <dbReference type="NCBI Taxonomy" id="51670"/>
    <lineage>
        <taxon>Bacteria</taxon>
        <taxon>Pseudomonadati</taxon>
        <taxon>Pseudomonadota</taxon>
        <taxon>Alphaproteobacteria</taxon>
        <taxon>Hyphomicrobiales</taxon>
        <taxon>Hyphomicrobiaceae</taxon>
        <taxon>Hyphomicrobium</taxon>
    </lineage>
</organism>
<feature type="signal peptide" evidence="2">
    <location>
        <begin position="1"/>
        <end position="23"/>
    </location>
</feature>
<evidence type="ECO:0000313" key="3">
    <source>
        <dbReference type="EMBL" id="SFV27946.1"/>
    </source>
</evidence>
<name>A0A1I7N048_9HYPH</name>
<dbReference type="OrthoDB" id="9929527at2"/>
<dbReference type="EMBL" id="FPCH01000001">
    <property type="protein sequence ID" value="SFV27946.1"/>
    <property type="molecule type" value="Genomic_DNA"/>
</dbReference>
<proteinExistence type="predicted"/>
<feature type="region of interest" description="Disordered" evidence="1">
    <location>
        <begin position="66"/>
        <end position="97"/>
    </location>
</feature>
<evidence type="ECO:0000256" key="1">
    <source>
        <dbReference type="SAM" id="MobiDB-lite"/>
    </source>
</evidence>
<protein>
    <submittedName>
        <fullName evidence="3">Uncharacterized protein</fullName>
    </submittedName>
</protein>
<reference evidence="4" key="1">
    <citation type="submission" date="2016-10" db="EMBL/GenBank/DDBJ databases">
        <authorList>
            <person name="Varghese N."/>
            <person name="Submissions S."/>
        </authorList>
    </citation>
    <scope>NUCLEOTIDE SEQUENCE [LARGE SCALE GENOMIC DNA]</scope>
    <source>
        <strain evidence="4">DSM 1565</strain>
    </source>
</reference>
<gene>
    <name evidence="3" type="ORF">SAMN04488557_0887</name>
</gene>
<feature type="chain" id="PRO_5011465439" evidence="2">
    <location>
        <begin position="24"/>
        <end position="106"/>
    </location>
</feature>
<evidence type="ECO:0000256" key="2">
    <source>
        <dbReference type="SAM" id="SignalP"/>
    </source>
</evidence>
<sequence>MRSFALTSLATAAALLAAGTASAGYRSQSGPRTACCGVVWAPVDRRGPTFPADDFLLPDSAWNGHSPSTAGTAGPNWTLRQPVFGPPLPTLPTPRRRPYIILNETD</sequence>
<dbReference type="RefSeq" id="WP_143111327.1">
    <property type="nucleotide sequence ID" value="NZ_FPCH01000001.1"/>
</dbReference>
<evidence type="ECO:0000313" key="4">
    <source>
        <dbReference type="Proteomes" id="UP000199423"/>
    </source>
</evidence>